<dbReference type="KEGG" id="npa:UCRNP2_7574"/>
<reference evidence="2" key="1">
    <citation type="journal article" date="2013" name="Genome Announc.">
        <title>Draft genome sequence of Neofusicoccum parvum isolate UCR-NP2, a fungal vascular pathogen associated with grapevine cankers.</title>
        <authorList>
            <person name="Blanco-Ulate B."/>
            <person name="Rolshausen P."/>
            <person name="Cantu D."/>
        </authorList>
    </citation>
    <scope>NUCLEOTIDE SEQUENCE [LARGE SCALE GENOMIC DNA]</scope>
    <source>
        <strain evidence="2">UCR-NP2</strain>
    </source>
</reference>
<dbReference type="AlphaFoldDB" id="R1EDZ5"/>
<protein>
    <submittedName>
        <fullName evidence="1">Putative peroxisome biosynthesis protein (Pas1 peroxin-1) protein</fullName>
    </submittedName>
</protein>
<dbReference type="eggNOG" id="KOG0735">
    <property type="taxonomic scope" value="Eukaryota"/>
</dbReference>
<dbReference type="SUPFAM" id="SSF50692">
    <property type="entry name" value="ADC-like"/>
    <property type="match status" value="1"/>
</dbReference>
<dbReference type="EMBL" id="KB916554">
    <property type="protein sequence ID" value="EOD45697.1"/>
    <property type="molecule type" value="Genomic_DNA"/>
</dbReference>
<organism evidence="1 2">
    <name type="scientific">Botryosphaeria parva (strain UCR-NP2)</name>
    <name type="common">Grapevine canker fungus</name>
    <name type="synonym">Neofusicoccum parvum</name>
    <dbReference type="NCBI Taxonomy" id="1287680"/>
    <lineage>
        <taxon>Eukaryota</taxon>
        <taxon>Fungi</taxon>
        <taxon>Dikarya</taxon>
        <taxon>Ascomycota</taxon>
        <taxon>Pezizomycotina</taxon>
        <taxon>Dothideomycetes</taxon>
        <taxon>Dothideomycetes incertae sedis</taxon>
        <taxon>Botryosphaeriales</taxon>
        <taxon>Botryosphaeriaceae</taxon>
        <taxon>Neofusicoccum</taxon>
    </lineage>
</organism>
<name>R1EDZ5_BOTPV</name>
<accession>R1EDZ5</accession>
<dbReference type="STRING" id="1287680.R1EDZ5"/>
<dbReference type="Proteomes" id="UP000013521">
    <property type="component" value="Unassembled WGS sequence"/>
</dbReference>
<evidence type="ECO:0000313" key="1">
    <source>
        <dbReference type="EMBL" id="EOD45697.1"/>
    </source>
</evidence>
<dbReference type="InterPro" id="IPR009010">
    <property type="entry name" value="Asp_de-COase-like_dom_sf"/>
</dbReference>
<gene>
    <name evidence="1" type="ORF">UCRNP2_7574</name>
</gene>
<dbReference type="OrthoDB" id="2187at2759"/>
<evidence type="ECO:0000313" key="2">
    <source>
        <dbReference type="Proteomes" id="UP000013521"/>
    </source>
</evidence>
<dbReference type="HOGENOM" id="CLU_1875136_0_0_1"/>
<sequence length="136" mass="14109">MAPASKKPAAVQAEVALLHSLKNCLVNLPASLVSVLVNANAVAQNVVVELTYRQASPDSTATPNGAKSVQRSVFLGWTGMQAQRKPAPVVGRDGIAGSRGTPVGREQDLAVVELDATFGRLLGLADGQKVHTMARG</sequence>
<dbReference type="Gene3D" id="2.40.40.20">
    <property type="match status" value="1"/>
</dbReference>
<proteinExistence type="predicted"/>